<dbReference type="GO" id="GO:0003959">
    <property type="term" value="F:NADPH dehydrogenase activity"/>
    <property type="evidence" value="ECO:0007669"/>
    <property type="project" value="InterPro"/>
</dbReference>
<evidence type="ECO:0000313" key="4">
    <source>
        <dbReference type="Proteomes" id="UP000237481"/>
    </source>
</evidence>
<evidence type="ECO:0000256" key="1">
    <source>
        <dbReference type="SAM" id="MobiDB-lite"/>
    </source>
</evidence>
<dbReference type="InterPro" id="IPR044152">
    <property type="entry name" value="YqjM-like"/>
</dbReference>
<evidence type="ECO:0000259" key="2">
    <source>
        <dbReference type="Pfam" id="PF00724"/>
    </source>
</evidence>
<dbReference type="CDD" id="cd02932">
    <property type="entry name" value="OYE_YqiM_FMN"/>
    <property type="match status" value="1"/>
</dbReference>
<dbReference type="AlphaFoldDB" id="A0A2S4KS93"/>
<sequence>MPRFDLRNKGQAGVPFYTPAQEPAAGTAAHPASAPTLFQPLRMRGVELHNRLVVSPMCQYSADDGHLTDFHLVHLGQFALHGAALVVVEASAVEPRGRISPQDAGLWADSHVAPLRRIVDFAHSQNTRAGIQLAHAGRKASTLAPWIGGSANKALADEAHGGWPGHVVGPSPIPFAEDHAAPRELSVDDIKGLVRSFAESAVRAVRAGFDVIEIHGAHGYLITSFLSPLSNKRTDDYGGSFENRTRFLREVVAAVRAVIPADMPLWLRISATEWMEHAGAPSWDLEQSVRLAKLLPAWGIDVLDVSSGGNNSQQKIGRHKTYQTGLAREIRRALRADGIDLLVGTVGSIDDAEFARDVVQEGPEQSADLALSARQFLRDPQWVLNAAHKLNVPVKWPNQYHRAEPKEVHDAFL</sequence>
<evidence type="ECO:0000313" key="3">
    <source>
        <dbReference type="EMBL" id="POR33069.1"/>
    </source>
</evidence>
<keyword evidence="4" id="KW-1185">Reference proteome</keyword>
<dbReference type="Proteomes" id="UP000237481">
    <property type="component" value="Unassembled WGS sequence"/>
</dbReference>
<feature type="compositionally biased region" description="Low complexity" evidence="1">
    <location>
        <begin position="18"/>
        <end position="31"/>
    </location>
</feature>
<dbReference type="STRING" id="94208.A0A2S4KS93"/>
<dbReference type="Pfam" id="PF00724">
    <property type="entry name" value="Oxidored_FMN"/>
    <property type="match status" value="1"/>
</dbReference>
<dbReference type="PANTHER" id="PTHR43303:SF2">
    <property type="entry name" value="INDOLEAMINE 2,3-DIOXYGENASE PYRROLE 2,3-DIOXYGENASE (AFU_ORTHOLOGUE AFUA_5G01450"/>
    <property type="match status" value="1"/>
</dbReference>
<dbReference type="GO" id="GO:0050661">
    <property type="term" value="F:NADP binding"/>
    <property type="evidence" value="ECO:0007669"/>
    <property type="project" value="InterPro"/>
</dbReference>
<dbReference type="OrthoDB" id="72788at2759"/>
<dbReference type="SUPFAM" id="SSF51395">
    <property type="entry name" value="FMN-linked oxidoreductases"/>
    <property type="match status" value="1"/>
</dbReference>
<organism evidence="3 4">
    <name type="scientific">Tolypocladium paradoxum</name>
    <dbReference type="NCBI Taxonomy" id="94208"/>
    <lineage>
        <taxon>Eukaryota</taxon>
        <taxon>Fungi</taxon>
        <taxon>Dikarya</taxon>
        <taxon>Ascomycota</taxon>
        <taxon>Pezizomycotina</taxon>
        <taxon>Sordariomycetes</taxon>
        <taxon>Hypocreomycetidae</taxon>
        <taxon>Hypocreales</taxon>
        <taxon>Ophiocordycipitaceae</taxon>
        <taxon>Tolypocladium</taxon>
    </lineage>
</organism>
<reference evidence="3 4" key="1">
    <citation type="submission" date="2018-01" db="EMBL/GenBank/DDBJ databases">
        <title>Harnessing the power of phylogenomics to disentangle the directionality and signatures of interkingdom host jumping in the parasitic fungal genus Tolypocladium.</title>
        <authorList>
            <person name="Quandt C.A."/>
            <person name="Patterson W."/>
            <person name="Spatafora J.W."/>
        </authorList>
    </citation>
    <scope>NUCLEOTIDE SEQUENCE [LARGE SCALE GENOMIC DNA]</scope>
    <source>
        <strain evidence="3 4">NRBC 100945</strain>
    </source>
</reference>
<dbReference type="InterPro" id="IPR013785">
    <property type="entry name" value="Aldolase_TIM"/>
</dbReference>
<name>A0A2S4KS93_9HYPO</name>
<dbReference type="Gene3D" id="3.20.20.70">
    <property type="entry name" value="Aldolase class I"/>
    <property type="match status" value="1"/>
</dbReference>
<comment type="caution">
    <text evidence="3">The sequence shown here is derived from an EMBL/GenBank/DDBJ whole genome shotgun (WGS) entry which is preliminary data.</text>
</comment>
<gene>
    <name evidence="3" type="ORF">TPAR_06734</name>
</gene>
<feature type="domain" description="NADH:flavin oxidoreductase/NADH oxidase N-terminal" evidence="2">
    <location>
        <begin position="37"/>
        <end position="391"/>
    </location>
</feature>
<proteinExistence type="predicted"/>
<protein>
    <submittedName>
        <fullName evidence="3">NADPH dehydrogenase C23G7.10c</fullName>
    </submittedName>
</protein>
<dbReference type="EMBL" id="PKSG01000749">
    <property type="protein sequence ID" value="POR33069.1"/>
    <property type="molecule type" value="Genomic_DNA"/>
</dbReference>
<feature type="region of interest" description="Disordered" evidence="1">
    <location>
        <begin position="1"/>
        <end position="31"/>
    </location>
</feature>
<dbReference type="PANTHER" id="PTHR43303">
    <property type="entry name" value="NADPH DEHYDROGENASE C23G7.10C-RELATED"/>
    <property type="match status" value="1"/>
</dbReference>
<dbReference type="GO" id="GO:0010181">
    <property type="term" value="F:FMN binding"/>
    <property type="evidence" value="ECO:0007669"/>
    <property type="project" value="InterPro"/>
</dbReference>
<dbReference type="InterPro" id="IPR001155">
    <property type="entry name" value="OxRdtase_FMN_N"/>
</dbReference>
<accession>A0A2S4KS93</accession>